<dbReference type="GO" id="GO:0005666">
    <property type="term" value="C:RNA polymerase III complex"/>
    <property type="evidence" value="ECO:0007669"/>
    <property type="project" value="TreeGrafter"/>
</dbReference>
<dbReference type="InterPro" id="IPR006886">
    <property type="entry name" value="RNA_pol_III_Rpc5"/>
</dbReference>
<dbReference type="Pfam" id="PF04801">
    <property type="entry name" value="RPC5"/>
    <property type="match status" value="1"/>
</dbReference>
<feature type="region of interest" description="Disordered" evidence="1">
    <location>
        <begin position="149"/>
        <end position="182"/>
    </location>
</feature>
<accession>A0A7S1TIV7</accession>
<name>A0A7S1TIV7_9RHOD</name>
<feature type="compositionally biased region" description="Acidic residues" evidence="1">
    <location>
        <begin position="171"/>
        <end position="181"/>
    </location>
</feature>
<proteinExistence type="predicted"/>
<dbReference type="AlphaFoldDB" id="A0A7S1TIV7"/>
<gene>
    <name evidence="2" type="ORF">CCAE0312_LOCUS9889</name>
</gene>
<dbReference type="PANTHER" id="PTHR12069:SF0">
    <property type="entry name" value="DNA-DIRECTED RNA POLYMERASE III SUBUNIT RPC5"/>
    <property type="match status" value="1"/>
</dbReference>
<dbReference type="PANTHER" id="PTHR12069">
    <property type="entry name" value="DNA-DIRECTED RNA POLYMERASES III 80 KDA POLYPEPTIDE RNA POLYMERASE III SUBUNIT 5"/>
    <property type="match status" value="1"/>
</dbReference>
<dbReference type="GO" id="GO:0042797">
    <property type="term" value="P:tRNA transcription by RNA polymerase III"/>
    <property type="evidence" value="ECO:0007669"/>
    <property type="project" value="TreeGrafter"/>
</dbReference>
<protein>
    <submittedName>
        <fullName evidence="2">Uncharacterized protein</fullName>
    </submittedName>
</protein>
<reference evidence="2" key="1">
    <citation type="submission" date="2021-01" db="EMBL/GenBank/DDBJ databases">
        <authorList>
            <person name="Corre E."/>
            <person name="Pelletier E."/>
            <person name="Niang G."/>
            <person name="Scheremetjew M."/>
            <person name="Finn R."/>
            <person name="Kale V."/>
            <person name="Holt S."/>
            <person name="Cochrane G."/>
            <person name="Meng A."/>
            <person name="Brown T."/>
            <person name="Cohen L."/>
        </authorList>
    </citation>
    <scope>NUCLEOTIDE SEQUENCE</scope>
    <source>
        <strain evidence="2">SAG 36.94</strain>
    </source>
</reference>
<sequence>MDQGAADDGDTVELELDLYLSRSSQNSDVYLLQYPTHEPGLPRYEGRNVVAGRVRPLQRRIELDYALVPTALDCNLDRVFDLSQNKWSDGELRGETFTMRSTEVIPPPRANLCVMHVDLAKGAAVMVPIDAVTQMRHSFRHLDLAAAEENAMADEEGRRDDDGGGTTTGDEGPDPPAEEYTDIGITFKKRESERATERKKNSYGYLNKLQENEAWKNVRFFPHRSSQAQEGWSSLFGVGTVSPAETPIMLQSKESFQASLSAVLQKSPEASEKSDKVAPGSSTRLRQPDKKR</sequence>
<dbReference type="EMBL" id="HBGH01017804">
    <property type="protein sequence ID" value="CAD9237790.1"/>
    <property type="molecule type" value="Transcribed_RNA"/>
</dbReference>
<organism evidence="2">
    <name type="scientific">Compsopogon caeruleus</name>
    <dbReference type="NCBI Taxonomy" id="31354"/>
    <lineage>
        <taxon>Eukaryota</taxon>
        <taxon>Rhodophyta</taxon>
        <taxon>Compsopogonophyceae</taxon>
        <taxon>Compsopogonales</taxon>
        <taxon>Compsopogonaceae</taxon>
        <taxon>Compsopogon</taxon>
    </lineage>
</organism>
<evidence type="ECO:0000256" key="1">
    <source>
        <dbReference type="SAM" id="MobiDB-lite"/>
    </source>
</evidence>
<evidence type="ECO:0000313" key="2">
    <source>
        <dbReference type="EMBL" id="CAD9237790.1"/>
    </source>
</evidence>
<feature type="region of interest" description="Disordered" evidence="1">
    <location>
        <begin position="262"/>
        <end position="292"/>
    </location>
</feature>